<dbReference type="GO" id="GO:0005975">
    <property type="term" value="P:carbohydrate metabolic process"/>
    <property type="evidence" value="ECO:0007669"/>
    <property type="project" value="InterPro"/>
</dbReference>
<feature type="compositionally biased region" description="Polar residues" evidence="1">
    <location>
        <begin position="765"/>
        <end position="778"/>
    </location>
</feature>
<feature type="domain" description="Glycosyl hydrolase family 95 catalytic" evidence="3">
    <location>
        <begin position="314"/>
        <end position="636"/>
    </location>
</feature>
<feature type="domain" description="Alpha fucosidase A-like C-terminal" evidence="2">
    <location>
        <begin position="669"/>
        <end position="738"/>
    </location>
</feature>
<accession>A0A5C6BYU0</accession>
<organism evidence="4 5">
    <name type="scientific">Allorhodopirellula heiligendammensis</name>
    <dbReference type="NCBI Taxonomy" id="2714739"/>
    <lineage>
        <taxon>Bacteria</taxon>
        <taxon>Pseudomonadati</taxon>
        <taxon>Planctomycetota</taxon>
        <taxon>Planctomycetia</taxon>
        <taxon>Pirellulales</taxon>
        <taxon>Pirellulaceae</taxon>
        <taxon>Allorhodopirellula</taxon>
    </lineage>
</organism>
<gene>
    <name evidence="4" type="ORF">Poly21_38360</name>
</gene>
<comment type="caution">
    <text evidence="4">The sequence shown here is derived from an EMBL/GenBank/DDBJ whole genome shotgun (WGS) entry which is preliminary data.</text>
</comment>
<dbReference type="Pfam" id="PF21307">
    <property type="entry name" value="Glyco_hydro_95_C"/>
    <property type="match status" value="1"/>
</dbReference>
<feature type="region of interest" description="Disordered" evidence="1">
    <location>
        <begin position="765"/>
        <end position="793"/>
    </location>
</feature>
<dbReference type="Gene3D" id="1.50.10.10">
    <property type="match status" value="1"/>
</dbReference>
<dbReference type="Pfam" id="PF22124">
    <property type="entry name" value="Glyco_hydro_95_cat"/>
    <property type="match status" value="1"/>
</dbReference>
<evidence type="ECO:0000259" key="2">
    <source>
        <dbReference type="Pfam" id="PF21307"/>
    </source>
</evidence>
<evidence type="ECO:0008006" key="6">
    <source>
        <dbReference type="Google" id="ProtNLM"/>
    </source>
</evidence>
<evidence type="ECO:0000313" key="5">
    <source>
        <dbReference type="Proteomes" id="UP000319908"/>
    </source>
</evidence>
<reference evidence="4 5" key="1">
    <citation type="journal article" date="2020" name="Antonie Van Leeuwenhoek">
        <title>Rhodopirellula heiligendammensis sp. nov., Rhodopirellula pilleata sp. nov., and Rhodopirellula solitaria sp. nov. isolated from natural or artificial marine surfaces in Northern Germany and California, USA, and emended description of the genus Rhodopirellula.</title>
        <authorList>
            <person name="Kallscheuer N."/>
            <person name="Wiegand S."/>
            <person name="Jogler M."/>
            <person name="Boedeker C."/>
            <person name="Peeters S.H."/>
            <person name="Rast P."/>
            <person name="Heuer A."/>
            <person name="Jetten M.S.M."/>
            <person name="Rohde M."/>
            <person name="Jogler C."/>
        </authorList>
    </citation>
    <scope>NUCLEOTIDE SEQUENCE [LARGE SCALE GENOMIC DNA]</scope>
    <source>
        <strain evidence="4 5">Poly21</strain>
    </source>
</reference>
<dbReference type="InterPro" id="IPR049053">
    <property type="entry name" value="AFCA-like_C"/>
</dbReference>
<dbReference type="AlphaFoldDB" id="A0A5C6BYU0"/>
<sequence length="793" mass="89416">MTGERYLMTKNISLIFRLRISMTYSRRRYCSALAAGVIVCGQALLVGSVVRGAENAVRWRDELAKCDLTWDQLPKNWMEAPFLGNGEQGTMMYREDEQTLRWDIGNSAAHDHRPPSEDDFSEKNVEVLNRGRLFIGHLRVEFPEKLRGSSLRLSLWDAEAKGEIRTAGGHARWSSIVHAKSPVMRFDIATTGTLTPAKFVYVPAEARNPRALRAQTLRNPENPPAVLSTHHDGVQTAVHNLYAGGQTAVAWYESKSAGTTRLWLSVMHSYPGLDAETLAVEAVRTAASADQSDWLNQHRQWWHRYYQRSYLSTGDPYWDAFYWIQQYKLASATRAEKWIIDNQGPWLQPTAWNALWWNLNVQLSHSGFATANRRGMGAALGRRLDQCRDQLAMNVAEEYRDDSYAIGRSSSGWDLAGHAGQPGTGRPPKDDQIGRECGNLLWALHNVDLEYKYWQDTELRDRVLFPLLVRAVNYYLHFLVEEPDGYLHLPKTYSPEYRIAEDCTYDLDLLRWASGRLLALATEKGLTQAEEPLIAQWQNLQSKLVPTHIDETGRMIGRDVALSGRHRHWSHLLAIYPLRTLTPDTDADRKLIELSLNHWHRHGPAMAGYSVTGGACMAALLGDGDRAYEFLNRLKSFLHPNTLYSEAGSLPVMETPLHGATAIQDMVLQSWGGRIRVFPAVPQKWGDVQFDRLRAEGAFLVSAKRESGKTQWAEVTADAGGSVEVQLPLIDVDWSASDNAQIERIDDGVFRVVLPQDGSVLFWPTGQSQPTPRITATPSRLLRHPFGGSSQVR</sequence>
<dbReference type="InterPro" id="IPR054363">
    <property type="entry name" value="GH95_cat"/>
</dbReference>
<dbReference type="SUPFAM" id="SSF48208">
    <property type="entry name" value="Six-hairpin glycosidases"/>
    <property type="match status" value="1"/>
</dbReference>
<dbReference type="PANTHER" id="PTHR31084:SF0">
    <property type="entry name" value="ALPHA-L-FUCOSIDASE 2"/>
    <property type="match status" value="1"/>
</dbReference>
<dbReference type="EMBL" id="SJPU01000002">
    <property type="protein sequence ID" value="TWU16631.1"/>
    <property type="molecule type" value="Genomic_DNA"/>
</dbReference>
<dbReference type="Proteomes" id="UP000319908">
    <property type="component" value="Unassembled WGS sequence"/>
</dbReference>
<name>A0A5C6BYU0_9BACT</name>
<dbReference type="InterPro" id="IPR008928">
    <property type="entry name" value="6-hairpin_glycosidase_sf"/>
</dbReference>
<protein>
    <recommendedName>
        <fullName evidence="6">Tat pathway signal sequence domain protein</fullName>
    </recommendedName>
</protein>
<proteinExistence type="predicted"/>
<evidence type="ECO:0000313" key="4">
    <source>
        <dbReference type="EMBL" id="TWU16631.1"/>
    </source>
</evidence>
<dbReference type="GO" id="GO:0004560">
    <property type="term" value="F:alpha-L-fucosidase activity"/>
    <property type="evidence" value="ECO:0007669"/>
    <property type="project" value="TreeGrafter"/>
</dbReference>
<dbReference type="PANTHER" id="PTHR31084">
    <property type="entry name" value="ALPHA-L-FUCOSIDASE 2"/>
    <property type="match status" value="1"/>
</dbReference>
<dbReference type="InterPro" id="IPR012341">
    <property type="entry name" value="6hp_glycosidase-like_sf"/>
</dbReference>
<evidence type="ECO:0000256" key="1">
    <source>
        <dbReference type="SAM" id="MobiDB-lite"/>
    </source>
</evidence>
<keyword evidence="5" id="KW-1185">Reference proteome</keyword>
<evidence type="ECO:0000259" key="3">
    <source>
        <dbReference type="Pfam" id="PF22124"/>
    </source>
</evidence>